<protein>
    <submittedName>
        <fullName evidence="1">Uncharacterized protein</fullName>
    </submittedName>
</protein>
<dbReference type="OrthoDB" id="77543at2157"/>
<accession>F6D6Q8</accession>
<dbReference type="Pfam" id="PF07295">
    <property type="entry name" value="DUF1451"/>
    <property type="match status" value="1"/>
</dbReference>
<reference evidence="1 2" key="1">
    <citation type="journal article" date="2014" name="Int. J. Syst. Evol. Microbiol.">
        <title>Methanobacterium paludis sp. nov. and a novel strain of Methanobacterium lacus isolated from northern peatlands.</title>
        <authorList>
            <person name="Cadillo-Quiroz H."/>
            <person name="Brauer S.L."/>
            <person name="Goodson N."/>
            <person name="Yavitt J.B."/>
            <person name="Zinder S.H."/>
        </authorList>
    </citation>
    <scope>NUCLEOTIDE SEQUENCE [LARGE SCALE GENOMIC DNA]</scope>
    <source>
        <strain evidence="2">DSM 25820 / JCM 18151 / SWAN1</strain>
    </source>
</reference>
<dbReference type="EMBL" id="CP002772">
    <property type="protein sequence ID" value="AEG18341.1"/>
    <property type="molecule type" value="Genomic_DNA"/>
</dbReference>
<name>F6D6Q8_METPW</name>
<dbReference type="InterPro" id="IPR009912">
    <property type="entry name" value="DUF1451"/>
</dbReference>
<evidence type="ECO:0000313" key="2">
    <source>
        <dbReference type="Proteomes" id="UP000009231"/>
    </source>
</evidence>
<dbReference type="RefSeq" id="WP_013825842.1">
    <property type="nucleotide sequence ID" value="NC_015574.1"/>
</dbReference>
<dbReference type="KEGG" id="mew:MSWAN_1325"/>
<keyword evidence="2" id="KW-1185">Reference proteome</keyword>
<organism evidence="1 2">
    <name type="scientific">Methanobacterium paludis (strain DSM 25820 / JCM 18151 / SWAN1)</name>
    <dbReference type="NCBI Taxonomy" id="868131"/>
    <lineage>
        <taxon>Archaea</taxon>
        <taxon>Methanobacteriati</taxon>
        <taxon>Methanobacteriota</taxon>
        <taxon>Methanomada group</taxon>
        <taxon>Methanobacteria</taxon>
        <taxon>Methanobacteriales</taxon>
        <taxon>Methanobacteriaceae</taxon>
        <taxon>Methanobacterium</taxon>
    </lineage>
</organism>
<dbReference type="Proteomes" id="UP000009231">
    <property type="component" value="Chromosome"/>
</dbReference>
<dbReference type="GeneID" id="32173602"/>
<evidence type="ECO:0000313" key="1">
    <source>
        <dbReference type="EMBL" id="AEG18341.1"/>
    </source>
</evidence>
<sequence>MPYRSGQKPGRGTYVCTGCGECRDLNYDTDPLPSCDRCNNNLFTRY</sequence>
<dbReference type="AlphaFoldDB" id="F6D6Q8"/>
<proteinExistence type="predicted"/>
<gene>
    <name evidence="1" type="ordered locus">MSWAN_1325</name>
</gene>
<dbReference type="HOGENOM" id="CLU_211577_0_0_2"/>